<evidence type="ECO:0000313" key="1">
    <source>
        <dbReference type="EMBL" id="EHO17677.1"/>
    </source>
</evidence>
<gene>
    <name evidence="1" type="ORF">HMPREF9623_00531</name>
</gene>
<dbReference type="RefSeq" id="WP_009532364.1">
    <property type="nucleotide sequence ID" value="NZ_JH590861.1"/>
</dbReference>
<keyword evidence="2" id="KW-1185">Reference proteome</keyword>
<dbReference type="Proteomes" id="UP000018466">
    <property type="component" value="Unassembled WGS sequence"/>
</dbReference>
<protein>
    <submittedName>
        <fullName evidence="1">Uncharacterized protein</fullName>
    </submittedName>
</protein>
<dbReference type="GeneID" id="86940308"/>
<proteinExistence type="predicted"/>
<accession>A0AA37DGV5</accession>
<sequence>MLLTERLRLARERLAEIPAERFATERFQGFFGREARALVTATEASGEARDRALCLMLPGNTEEALLAVLSSVCSRAFSPQCDKALGVRCLELFLQCYGLFARDSAPGEIREAIYYDLFDYAEEDVRQRFSARAEGPFGLTVILPGELPWYADRYPEVAAAHAEDLSLFLDKALRDRLRPLIRETADKTVREKCLAAILRYQRVCGKDTRYSVRQQGWLRELYAPESK</sequence>
<reference evidence="1 2" key="1">
    <citation type="submission" date="2011-10" db="EMBL/GenBank/DDBJ databases">
        <title>The Genome Sequence of Lachnospiraceae bacterium ACC2.</title>
        <authorList>
            <consortium name="The Broad Institute Genome Sequencing Platform"/>
            <person name="Earl A."/>
            <person name="Ward D."/>
            <person name="Feldgarden M."/>
            <person name="Gevers D."/>
            <person name="Sizova M."/>
            <person name="Hazen A."/>
            <person name="Epstein S."/>
            <person name="Young S.K."/>
            <person name="Zeng Q."/>
            <person name="Gargeya S."/>
            <person name="Fitzgerald M."/>
            <person name="Haas B."/>
            <person name="Abouelleil A."/>
            <person name="Alvarado L."/>
            <person name="Arachchi H.M."/>
            <person name="Berlin A."/>
            <person name="Brown A."/>
            <person name="Chapman S.B."/>
            <person name="Chen Z."/>
            <person name="Dunbar C."/>
            <person name="Freedman E."/>
            <person name="Gearin G."/>
            <person name="Goldberg J."/>
            <person name="Griggs A."/>
            <person name="Gujja S."/>
            <person name="Heiman D."/>
            <person name="Howarth C."/>
            <person name="Larson L."/>
            <person name="Lui A."/>
            <person name="MacDonald P.J.P."/>
            <person name="Montmayeur A."/>
            <person name="Murphy C."/>
            <person name="Neiman D."/>
            <person name="Pearson M."/>
            <person name="Priest M."/>
            <person name="Roberts A."/>
            <person name="Saif S."/>
            <person name="Shea T."/>
            <person name="Shenoy N."/>
            <person name="Sisk P."/>
            <person name="Stolte C."/>
            <person name="Sykes S."/>
            <person name="Wortman J."/>
            <person name="Nusbaum C."/>
            <person name="Birren B."/>
        </authorList>
    </citation>
    <scope>NUCLEOTIDE SEQUENCE [LARGE SCALE GENOMIC DNA]</scope>
    <source>
        <strain evidence="1 2">ACC2</strain>
    </source>
</reference>
<dbReference type="AlphaFoldDB" id="A0AA37DGV5"/>
<comment type="caution">
    <text evidence="1">The sequence shown here is derived from an EMBL/GenBank/DDBJ whole genome shotgun (WGS) entry which is preliminary data.</text>
</comment>
<dbReference type="EMBL" id="AGEL01000004">
    <property type="protein sequence ID" value="EHO17677.1"/>
    <property type="molecule type" value="Genomic_DNA"/>
</dbReference>
<name>A0AA37DGV5_9FIRM</name>
<organism evidence="1 2">
    <name type="scientific">Stomatobaculum longum</name>
    <dbReference type="NCBI Taxonomy" id="796942"/>
    <lineage>
        <taxon>Bacteria</taxon>
        <taxon>Bacillati</taxon>
        <taxon>Bacillota</taxon>
        <taxon>Clostridia</taxon>
        <taxon>Lachnospirales</taxon>
        <taxon>Lachnospiraceae</taxon>
        <taxon>Stomatobaculum</taxon>
    </lineage>
</organism>
<evidence type="ECO:0000313" key="2">
    <source>
        <dbReference type="Proteomes" id="UP000018466"/>
    </source>
</evidence>